<feature type="compositionally biased region" description="Low complexity" evidence="4">
    <location>
        <begin position="1"/>
        <end position="13"/>
    </location>
</feature>
<dbReference type="SUPFAM" id="SSF46689">
    <property type="entry name" value="Homeodomain-like"/>
    <property type="match status" value="1"/>
</dbReference>
<dbReference type="Pfam" id="PF01418">
    <property type="entry name" value="HTH_6"/>
    <property type="match status" value="1"/>
</dbReference>
<accession>A0A0F7VL13</accession>
<name>A0A0F7VL13_STRLW</name>
<dbReference type="Gene3D" id="3.40.50.10490">
    <property type="entry name" value="Glucose-6-phosphate isomerase like protein, domain 1"/>
    <property type="match status" value="1"/>
</dbReference>
<dbReference type="InterPro" id="IPR035472">
    <property type="entry name" value="RpiR-like_SIS"/>
</dbReference>
<dbReference type="PANTHER" id="PTHR30514:SF18">
    <property type="entry name" value="RPIR-FAMILY TRANSCRIPTIONAL REGULATOR"/>
    <property type="match status" value="1"/>
</dbReference>
<dbReference type="InterPro" id="IPR047640">
    <property type="entry name" value="RpiR-like"/>
</dbReference>
<organism evidence="6 7">
    <name type="scientific">Streptomyces leeuwenhoekii</name>
    <dbReference type="NCBI Taxonomy" id="1437453"/>
    <lineage>
        <taxon>Bacteria</taxon>
        <taxon>Bacillati</taxon>
        <taxon>Actinomycetota</taxon>
        <taxon>Actinomycetes</taxon>
        <taxon>Kitasatosporales</taxon>
        <taxon>Streptomycetaceae</taxon>
        <taxon>Streptomyces</taxon>
    </lineage>
</organism>
<evidence type="ECO:0000313" key="6">
    <source>
        <dbReference type="EMBL" id="CQR59959.1"/>
    </source>
</evidence>
<dbReference type="InterPro" id="IPR036388">
    <property type="entry name" value="WH-like_DNA-bd_sf"/>
</dbReference>
<feature type="region of interest" description="Disordered" evidence="4">
    <location>
        <begin position="1"/>
        <end position="28"/>
    </location>
</feature>
<protein>
    <submittedName>
        <fullName evidence="6">RpiR Family Transcriptional Regulator</fullName>
    </submittedName>
</protein>
<dbReference type="InterPro" id="IPR046348">
    <property type="entry name" value="SIS_dom_sf"/>
</dbReference>
<dbReference type="InterPro" id="IPR001347">
    <property type="entry name" value="SIS_dom"/>
</dbReference>
<keyword evidence="3" id="KW-0804">Transcription</keyword>
<evidence type="ECO:0000256" key="3">
    <source>
        <dbReference type="ARBA" id="ARBA00023163"/>
    </source>
</evidence>
<evidence type="ECO:0000256" key="1">
    <source>
        <dbReference type="ARBA" id="ARBA00023015"/>
    </source>
</evidence>
<dbReference type="Pfam" id="PF01380">
    <property type="entry name" value="SIS"/>
    <property type="match status" value="1"/>
</dbReference>
<proteinExistence type="predicted"/>
<reference evidence="6 7" key="1">
    <citation type="submission" date="2015-02" db="EMBL/GenBank/DDBJ databases">
        <authorList>
            <person name="Gomez-Escribano P.J."/>
        </authorList>
    </citation>
    <scope>NUCLEOTIDE SEQUENCE [LARGE SCALE GENOMIC DNA]</scope>
    <source>
        <strain evidence="7">C34 (DSM 42122 / NRRL B-24963)</strain>
    </source>
</reference>
<dbReference type="GO" id="GO:1901135">
    <property type="term" value="P:carbohydrate derivative metabolic process"/>
    <property type="evidence" value="ECO:0007669"/>
    <property type="project" value="InterPro"/>
</dbReference>
<evidence type="ECO:0000256" key="4">
    <source>
        <dbReference type="SAM" id="MobiDB-lite"/>
    </source>
</evidence>
<evidence type="ECO:0000256" key="2">
    <source>
        <dbReference type="ARBA" id="ARBA00023125"/>
    </source>
</evidence>
<dbReference type="InterPro" id="IPR000281">
    <property type="entry name" value="HTH_RpiR"/>
</dbReference>
<dbReference type="PANTHER" id="PTHR30514">
    <property type="entry name" value="GLUCOKINASE"/>
    <property type="match status" value="1"/>
</dbReference>
<evidence type="ECO:0000259" key="5">
    <source>
        <dbReference type="PROSITE" id="PS51071"/>
    </source>
</evidence>
<dbReference type="AlphaFoldDB" id="A0A0F7VL13"/>
<dbReference type="GO" id="GO:0003677">
    <property type="term" value="F:DNA binding"/>
    <property type="evidence" value="ECO:0007669"/>
    <property type="project" value="UniProtKB-KW"/>
</dbReference>
<dbReference type="GO" id="GO:0097367">
    <property type="term" value="F:carbohydrate derivative binding"/>
    <property type="evidence" value="ECO:0007669"/>
    <property type="project" value="InterPro"/>
</dbReference>
<sequence length="305" mass="32910">MPSPQQARAQASAITSGKTAPEAEPSATSQLRMLFDRPRLSPSQRRIAQYLIDHLTEAALLSITDLAERVGVSQPSVTRFASAVGFSGYPALRERLQSIALGTRAGGPPEENQGNELQAAVDAEMENLENLRRDLADPDRVIAVGRALSRSAPLTVLGLRISVSLAEYFAYAARRIHPDVRLVTVGGSVAYDALLQSREAGGTWVLAFSMPRHARETLTAVRVARRAGLKVALITDLALGPVADEADVTFATGTGSRLVFDSYAAPGLMCAALLQAMTDADPERTQARLEKYERVADQHQFFLKD</sequence>
<dbReference type="EMBL" id="LN831790">
    <property type="protein sequence ID" value="CQR59959.1"/>
    <property type="molecule type" value="Genomic_DNA"/>
</dbReference>
<dbReference type="Gene3D" id="1.10.10.10">
    <property type="entry name" value="Winged helix-like DNA-binding domain superfamily/Winged helix DNA-binding domain"/>
    <property type="match status" value="1"/>
</dbReference>
<gene>
    <name evidence="6" type="primary">sle_04970</name>
</gene>
<dbReference type="InterPro" id="IPR009057">
    <property type="entry name" value="Homeodomain-like_sf"/>
</dbReference>
<dbReference type="PROSITE" id="PS51071">
    <property type="entry name" value="HTH_RPIR"/>
    <property type="match status" value="1"/>
</dbReference>
<keyword evidence="1" id="KW-0805">Transcription regulation</keyword>
<dbReference type="Proteomes" id="UP000035016">
    <property type="component" value="Chromosome Chromosome"/>
</dbReference>
<dbReference type="RefSeq" id="WP_029384783.1">
    <property type="nucleotide sequence ID" value="NZ_AZSD01000241.1"/>
</dbReference>
<dbReference type="CDD" id="cd05013">
    <property type="entry name" value="SIS_RpiR"/>
    <property type="match status" value="1"/>
</dbReference>
<dbReference type="SUPFAM" id="SSF53697">
    <property type="entry name" value="SIS domain"/>
    <property type="match status" value="1"/>
</dbReference>
<dbReference type="GO" id="GO:0003700">
    <property type="term" value="F:DNA-binding transcription factor activity"/>
    <property type="evidence" value="ECO:0007669"/>
    <property type="project" value="InterPro"/>
</dbReference>
<feature type="domain" description="HTH rpiR-type" evidence="5">
    <location>
        <begin position="27"/>
        <end position="103"/>
    </location>
</feature>
<dbReference type="KEGG" id="sle:sle_04970"/>
<evidence type="ECO:0000313" key="7">
    <source>
        <dbReference type="Proteomes" id="UP000035016"/>
    </source>
</evidence>
<keyword evidence="2" id="KW-0238">DNA-binding</keyword>